<comment type="caution">
    <text evidence="1">The sequence shown here is derived from an EMBL/GenBank/DDBJ whole genome shotgun (WGS) entry which is preliminary data.</text>
</comment>
<name>A0A371E5I5_MUCPR</name>
<dbReference type="AlphaFoldDB" id="A0A371E5I5"/>
<gene>
    <name evidence="1" type="ORF">CR513_60486</name>
</gene>
<dbReference type="EMBL" id="QJKJ01016223">
    <property type="protein sequence ID" value="RDX61294.1"/>
    <property type="molecule type" value="Genomic_DNA"/>
</dbReference>
<keyword evidence="2" id="KW-1185">Reference proteome</keyword>
<organism evidence="1 2">
    <name type="scientific">Mucuna pruriens</name>
    <name type="common">Velvet bean</name>
    <name type="synonym">Dolichos pruriens</name>
    <dbReference type="NCBI Taxonomy" id="157652"/>
    <lineage>
        <taxon>Eukaryota</taxon>
        <taxon>Viridiplantae</taxon>
        <taxon>Streptophyta</taxon>
        <taxon>Embryophyta</taxon>
        <taxon>Tracheophyta</taxon>
        <taxon>Spermatophyta</taxon>
        <taxon>Magnoliopsida</taxon>
        <taxon>eudicotyledons</taxon>
        <taxon>Gunneridae</taxon>
        <taxon>Pentapetalae</taxon>
        <taxon>rosids</taxon>
        <taxon>fabids</taxon>
        <taxon>Fabales</taxon>
        <taxon>Fabaceae</taxon>
        <taxon>Papilionoideae</taxon>
        <taxon>50 kb inversion clade</taxon>
        <taxon>NPAAA clade</taxon>
        <taxon>indigoferoid/millettioid clade</taxon>
        <taxon>Phaseoleae</taxon>
        <taxon>Mucuna</taxon>
    </lineage>
</organism>
<accession>A0A371E5I5</accession>
<reference evidence="1" key="1">
    <citation type="submission" date="2018-05" db="EMBL/GenBank/DDBJ databases">
        <title>Draft genome of Mucuna pruriens seed.</title>
        <authorList>
            <person name="Nnadi N.E."/>
            <person name="Vos R."/>
            <person name="Hasami M.H."/>
            <person name="Devisetty U.K."/>
            <person name="Aguiy J.C."/>
        </authorList>
    </citation>
    <scope>NUCLEOTIDE SEQUENCE [LARGE SCALE GENOMIC DNA]</scope>
    <source>
        <strain evidence="1">JCA_2017</strain>
    </source>
</reference>
<protein>
    <submittedName>
        <fullName evidence="1">Uncharacterized protein</fullName>
    </submittedName>
</protein>
<evidence type="ECO:0000313" key="1">
    <source>
        <dbReference type="EMBL" id="RDX61294.1"/>
    </source>
</evidence>
<dbReference type="Proteomes" id="UP000257109">
    <property type="component" value="Unassembled WGS sequence"/>
</dbReference>
<sequence>MNQHYLEYCKKQIQDYLDKALSRHSKSPWKNFPNVIKYKLCGKLYSKYWIYMCTFIQKLDIVLEFDIWPKKSIPQSKMKYYLSFYASQNFKMTYLFKTGIKSFINPRSLLDILSPQTYTYYDYMDVWNNILYLRPYQHSWPFWFKKINMSIGGQNLMFLWLKKEKLTNG</sequence>
<evidence type="ECO:0000313" key="2">
    <source>
        <dbReference type="Proteomes" id="UP000257109"/>
    </source>
</evidence>
<proteinExistence type="predicted"/>
<feature type="non-terminal residue" evidence="1">
    <location>
        <position position="1"/>
    </location>
</feature>